<dbReference type="GO" id="GO:0005886">
    <property type="term" value="C:plasma membrane"/>
    <property type="evidence" value="ECO:0007669"/>
    <property type="project" value="TreeGrafter"/>
</dbReference>
<protein>
    <submittedName>
        <fullName evidence="4">KLRBF protein</fullName>
    </submittedName>
</protein>
<dbReference type="Pfam" id="PF00059">
    <property type="entry name" value="Lectin_C"/>
    <property type="match status" value="1"/>
</dbReference>
<feature type="domain" description="C-type lectin" evidence="3">
    <location>
        <begin position="60"/>
        <end position="167"/>
    </location>
</feature>
<dbReference type="GO" id="GO:0030246">
    <property type="term" value="F:carbohydrate binding"/>
    <property type="evidence" value="ECO:0007669"/>
    <property type="project" value="UniProtKB-KW"/>
</dbReference>
<feature type="non-terminal residue" evidence="4">
    <location>
        <position position="175"/>
    </location>
</feature>
<evidence type="ECO:0000259" key="3">
    <source>
        <dbReference type="PROSITE" id="PS50041"/>
    </source>
</evidence>
<sequence length="175" mass="20044">VFQKATTPPCAPQHGIETRGRNGMEACTNSSLLRYFCPPKWNSSAAHAGCQLCPQFWKLLGDQCYWLSKEKRTWIQSKKDCENQDSQLVVIRNKVEKEHIMEITAGSKQLVWIVLKVSENTWKWVDNSSFNDTLFDALPKLEKGCGALKNMTLEDDSCDGEHRWACQKKPFHLLP</sequence>
<dbReference type="InterPro" id="IPR051379">
    <property type="entry name" value="C-type_Lectin_Receptor_IMM"/>
</dbReference>
<dbReference type="SUPFAM" id="SSF56436">
    <property type="entry name" value="C-type lectin-like"/>
    <property type="match status" value="1"/>
</dbReference>
<dbReference type="EMBL" id="WBMW01006190">
    <property type="protein sequence ID" value="NXC50767.1"/>
    <property type="molecule type" value="Genomic_DNA"/>
</dbReference>
<gene>
    <name evidence="4" type="primary">Klrb1f</name>
    <name evidence="4" type="ORF">PENPIL_R06066</name>
</gene>
<evidence type="ECO:0000313" key="5">
    <source>
        <dbReference type="Proteomes" id="UP000613066"/>
    </source>
</evidence>
<evidence type="ECO:0000313" key="4">
    <source>
        <dbReference type="EMBL" id="NXC50767.1"/>
    </source>
</evidence>
<reference evidence="4" key="1">
    <citation type="submission" date="2019-09" db="EMBL/GenBank/DDBJ databases">
        <title>Bird 10,000 Genomes (B10K) Project - Family phase.</title>
        <authorList>
            <person name="Zhang G."/>
        </authorList>
    </citation>
    <scope>NUCLEOTIDE SEQUENCE</scope>
    <source>
        <strain evidence="4">B10K-DU-001-08</strain>
        <tissue evidence="4">Muscle</tissue>
    </source>
</reference>
<organism evidence="4 5">
    <name type="scientific">Penelope pileata</name>
    <dbReference type="NCBI Taxonomy" id="1118817"/>
    <lineage>
        <taxon>Eukaryota</taxon>
        <taxon>Metazoa</taxon>
        <taxon>Chordata</taxon>
        <taxon>Craniata</taxon>
        <taxon>Vertebrata</taxon>
        <taxon>Euteleostomi</taxon>
        <taxon>Archelosauria</taxon>
        <taxon>Archosauria</taxon>
        <taxon>Dinosauria</taxon>
        <taxon>Saurischia</taxon>
        <taxon>Theropoda</taxon>
        <taxon>Coelurosauria</taxon>
        <taxon>Aves</taxon>
        <taxon>Neognathae</taxon>
        <taxon>Galloanserae</taxon>
        <taxon>Galliformes</taxon>
        <taxon>Cracidae</taxon>
        <taxon>Penelope</taxon>
    </lineage>
</organism>
<dbReference type="AlphaFoldDB" id="A0A851PFD9"/>
<dbReference type="Proteomes" id="UP000613066">
    <property type="component" value="Unassembled WGS sequence"/>
</dbReference>
<keyword evidence="5" id="KW-1185">Reference proteome</keyword>
<dbReference type="InterPro" id="IPR016187">
    <property type="entry name" value="CTDL_fold"/>
</dbReference>
<feature type="non-terminal residue" evidence="4">
    <location>
        <position position="1"/>
    </location>
</feature>
<comment type="caution">
    <text evidence="4">The sequence shown here is derived from an EMBL/GenBank/DDBJ whole genome shotgun (WGS) entry which is preliminary data.</text>
</comment>
<evidence type="ECO:0000256" key="2">
    <source>
        <dbReference type="ARBA" id="ARBA00022734"/>
    </source>
</evidence>
<name>A0A851PFD9_9GALL</name>
<evidence type="ECO:0000256" key="1">
    <source>
        <dbReference type="ARBA" id="ARBA00004167"/>
    </source>
</evidence>
<dbReference type="PROSITE" id="PS50041">
    <property type="entry name" value="C_TYPE_LECTIN_2"/>
    <property type="match status" value="1"/>
</dbReference>
<accession>A0A851PFD9</accession>
<dbReference type="InterPro" id="IPR001304">
    <property type="entry name" value="C-type_lectin-like"/>
</dbReference>
<dbReference type="InterPro" id="IPR016186">
    <property type="entry name" value="C-type_lectin-like/link_sf"/>
</dbReference>
<dbReference type="SMART" id="SM00034">
    <property type="entry name" value="CLECT"/>
    <property type="match status" value="1"/>
</dbReference>
<dbReference type="InterPro" id="IPR033992">
    <property type="entry name" value="NKR-like_CTLD"/>
</dbReference>
<dbReference type="Gene3D" id="3.10.100.10">
    <property type="entry name" value="Mannose-Binding Protein A, subunit A"/>
    <property type="match status" value="1"/>
</dbReference>
<dbReference type="CDD" id="cd03593">
    <property type="entry name" value="CLECT_NK_receptors_like"/>
    <property type="match status" value="1"/>
</dbReference>
<keyword evidence="2" id="KW-0430">Lectin</keyword>
<dbReference type="PANTHER" id="PTHR46746:SF3">
    <property type="entry name" value="C-TYPE LECTIN DOMAIN-CONTAINING PROTEIN-RELATED"/>
    <property type="match status" value="1"/>
</dbReference>
<dbReference type="PANTHER" id="PTHR46746">
    <property type="entry name" value="KILLER CELL LECTIN-LIKE RECEPTOR SUBFAMILY F MEMBER 2"/>
    <property type="match status" value="1"/>
</dbReference>
<comment type="subcellular location">
    <subcellularLocation>
        <location evidence="1">Membrane</location>
        <topology evidence="1">Single-pass membrane protein</topology>
    </subcellularLocation>
</comment>
<proteinExistence type="predicted"/>
<dbReference type="OrthoDB" id="538816at2759"/>